<organism evidence="2 3">
    <name type="scientific">Fusarium duplospermum</name>
    <dbReference type="NCBI Taxonomy" id="1325734"/>
    <lineage>
        <taxon>Eukaryota</taxon>
        <taxon>Fungi</taxon>
        <taxon>Dikarya</taxon>
        <taxon>Ascomycota</taxon>
        <taxon>Pezizomycotina</taxon>
        <taxon>Sordariomycetes</taxon>
        <taxon>Hypocreomycetidae</taxon>
        <taxon>Hypocreales</taxon>
        <taxon>Nectriaceae</taxon>
        <taxon>Fusarium</taxon>
        <taxon>Fusarium solani species complex</taxon>
    </lineage>
</organism>
<keyword evidence="3" id="KW-1185">Reference proteome</keyword>
<dbReference type="AlphaFoldDB" id="A0A428P2F4"/>
<protein>
    <submittedName>
        <fullName evidence="2">Uncharacterized protein</fullName>
    </submittedName>
</protein>
<reference evidence="2 3" key="1">
    <citation type="submission" date="2017-06" db="EMBL/GenBank/DDBJ databases">
        <title>Comparative genomic analysis of Ambrosia Fusariam Clade fungi.</title>
        <authorList>
            <person name="Stajich J.E."/>
            <person name="Carrillo J."/>
            <person name="Kijimoto T."/>
            <person name="Eskalen A."/>
            <person name="O'Donnell K."/>
            <person name="Kasson M."/>
        </authorList>
    </citation>
    <scope>NUCLEOTIDE SEQUENCE [LARGE SCALE GENOMIC DNA]</scope>
    <source>
        <strain evidence="2 3">NRRL62584</strain>
    </source>
</reference>
<feature type="repeat" description="ANK" evidence="1">
    <location>
        <begin position="376"/>
        <end position="408"/>
    </location>
</feature>
<dbReference type="EMBL" id="NKCI01000222">
    <property type="protein sequence ID" value="RSL47204.1"/>
    <property type="molecule type" value="Genomic_DNA"/>
</dbReference>
<evidence type="ECO:0000313" key="3">
    <source>
        <dbReference type="Proteomes" id="UP000288168"/>
    </source>
</evidence>
<sequence length="440" mass="49498">MQVLPSKDGTEPRLGWEYPTSFIDVLRKELEDESETCFIHLAAKFALGRITLDEYLDGVLAHLRKSSQAKHKFDTLSMELWPENDLWPLTTSDIFAGSVRALMWSPSFTPFEDDEWKCLRGFASLAWNLDDPDKFQTSAGEQGLDLSSLSPEAADLLLVISYCRRHVKLLEHLVKTVQPPAESSFGRLPYYAIDSRVESWSNTAQHSPKKPGNVAIEIQIWTLLLNSPWIHDYADKSVEVAMTSLGHQHAGSEPWNIEYTSPVLDAFHSTLIARNFSPSLSQVASFILNCPDVEIGRRYFKRMPGSLISSHKFFYPSHTGSLLVPIIESKKLSDKHRLDLVRLVLEEIPGLDLDATIDRPWVADMRSFGAPGDPWDFFNALMAAGWRGDKEMAELLLEHGAKPDVKDCLSNLDAGGLARQQGHEEFATWFEGKKSSSVHT</sequence>
<dbReference type="Gene3D" id="1.25.40.20">
    <property type="entry name" value="Ankyrin repeat-containing domain"/>
    <property type="match status" value="1"/>
</dbReference>
<dbReference type="InterPro" id="IPR002110">
    <property type="entry name" value="Ankyrin_rpt"/>
</dbReference>
<dbReference type="OrthoDB" id="194358at2759"/>
<dbReference type="PROSITE" id="PS50088">
    <property type="entry name" value="ANK_REPEAT"/>
    <property type="match status" value="1"/>
</dbReference>
<evidence type="ECO:0000256" key="1">
    <source>
        <dbReference type="PROSITE-ProRule" id="PRU00023"/>
    </source>
</evidence>
<gene>
    <name evidence="2" type="ORF">CEP54_013501</name>
</gene>
<proteinExistence type="predicted"/>
<dbReference type="SUPFAM" id="SSF48403">
    <property type="entry name" value="Ankyrin repeat"/>
    <property type="match status" value="1"/>
</dbReference>
<keyword evidence="1" id="KW-0040">ANK repeat</keyword>
<name>A0A428P2F4_9HYPO</name>
<dbReference type="InterPro" id="IPR036770">
    <property type="entry name" value="Ankyrin_rpt-contain_sf"/>
</dbReference>
<comment type="caution">
    <text evidence="2">The sequence shown here is derived from an EMBL/GenBank/DDBJ whole genome shotgun (WGS) entry which is preliminary data.</text>
</comment>
<dbReference type="Proteomes" id="UP000288168">
    <property type="component" value="Unassembled WGS sequence"/>
</dbReference>
<accession>A0A428P2F4</accession>
<evidence type="ECO:0000313" key="2">
    <source>
        <dbReference type="EMBL" id="RSL47204.1"/>
    </source>
</evidence>